<dbReference type="GO" id="GO:0004222">
    <property type="term" value="F:metalloendopeptidase activity"/>
    <property type="evidence" value="ECO:0007669"/>
    <property type="project" value="TreeGrafter"/>
</dbReference>
<evidence type="ECO:0000259" key="3">
    <source>
        <dbReference type="Pfam" id="PF01551"/>
    </source>
</evidence>
<organism evidence="4 5">
    <name type="scientific">Microbacterium dextranolyticum</name>
    <dbReference type="NCBI Taxonomy" id="36806"/>
    <lineage>
        <taxon>Bacteria</taxon>
        <taxon>Bacillati</taxon>
        <taxon>Actinomycetota</taxon>
        <taxon>Actinomycetes</taxon>
        <taxon>Micrococcales</taxon>
        <taxon>Microbacteriaceae</taxon>
        <taxon>Microbacterium</taxon>
    </lineage>
</organism>
<dbReference type="CDD" id="cd12797">
    <property type="entry name" value="M23_peptidase"/>
    <property type="match status" value="1"/>
</dbReference>
<comment type="caution">
    <text evidence="4">The sequence shown here is derived from an EMBL/GenBank/DDBJ whole genome shotgun (WGS) entry which is preliminary data.</text>
</comment>
<evidence type="ECO:0000256" key="1">
    <source>
        <dbReference type="ARBA" id="ARBA00022729"/>
    </source>
</evidence>
<keyword evidence="1 2" id="KW-0732">Signal</keyword>
<evidence type="ECO:0000256" key="2">
    <source>
        <dbReference type="SAM" id="SignalP"/>
    </source>
</evidence>
<gene>
    <name evidence="4" type="ORF">GCM10017591_21640</name>
</gene>
<dbReference type="InterPro" id="IPR016047">
    <property type="entry name" value="M23ase_b-sheet_dom"/>
</dbReference>
<proteinExistence type="predicted"/>
<feature type="domain" description="M23ase beta-sheet core" evidence="3">
    <location>
        <begin position="77"/>
        <end position="169"/>
    </location>
</feature>
<feature type="chain" id="PRO_5040882630" description="M23ase beta-sheet core domain-containing protein" evidence="2">
    <location>
        <begin position="35"/>
        <end position="185"/>
    </location>
</feature>
<dbReference type="Gene3D" id="2.70.70.10">
    <property type="entry name" value="Glucose Permease (Domain IIA)"/>
    <property type="match status" value="1"/>
</dbReference>
<reference evidence="4" key="2">
    <citation type="submission" date="2023-01" db="EMBL/GenBank/DDBJ databases">
        <authorList>
            <person name="Sun Q."/>
            <person name="Evtushenko L."/>
        </authorList>
    </citation>
    <scope>NUCLEOTIDE SEQUENCE</scope>
    <source>
        <strain evidence="4">VKM Ac-1940</strain>
    </source>
</reference>
<protein>
    <recommendedName>
        <fullName evidence="3">M23ase beta-sheet core domain-containing protein</fullName>
    </recommendedName>
</protein>
<dbReference type="InterPro" id="IPR011055">
    <property type="entry name" value="Dup_hybrid_motif"/>
</dbReference>
<sequence length="185" mass="18537">MIRSHRRSGASPWHTALVLAVLASTLWVPSAASAADRNGPTAAATSPGDALARWRWPVLPARIVAPFVAPAHAYGPGHRGIDLAASPGDVVAAPASGLIAFAGSVAGRGVVTIDHGDGLVTTLEPVVAGVPVGAPVHAGDQVGTVDAGGHASVGTVHFGVRRDGVYINPMLLLGGIPRAILLPCC</sequence>
<dbReference type="Pfam" id="PF01551">
    <property type="entry name" value="Peptidase_M23"/>
    <property type="match status" value="1"/>
</dbReference>
<name>A0A9W6HNP7_9MICO</name>
<dbReference type="PANTHER" id="PTHR21666:SF289">
    <property type="entry name" value="L-ALA--D-GLU ENDOPEPTIDASE"/>
    <property type="match status" value="1"/>
</dbReference>
<dbReference type="PANTHER" id="PTHR21666">
    <property type="entry name" value="PEPTIDASE-RELATED"/>
    <property type="match status" value="1"/>
</dbReference>
<feature type="signal peptide" evidence="2">
    <location>
        <begin position="1"/>
        <end position="34"/>
    </location>
</feature>
<accession>A0A9W6HNP7</accession>
<dbReference type="Proteomes" id="UP001142291">
    <property type="component" value="Unassembled WGS sequence"/>
</dbReference>
<dbReference type="SUPFAM" id="SSF51261">
    <property type="entry name" value="Duplicated hybrid motif"/>
    <property type="match status" value="1"/>
</dbReference>
<keyword evidence="5" id="KW-1185">Reference proteome</keyword>
<dbReference type="RefSeq" id="WP_204963464.1">
    <property type="nucleotide sequence ID" value="NZ_BAAAUR010000001.1"/>
</dbReference>
<dbReference type="InterPro" id="IPR050570">
    <property type="entry name" value="Cell_wall_metabolism_enzyme"/>
</dbReference>
<dbReference type="AlphaFoldDB" id="A0A9W6HNP7"/>
<evidence type="ECO:0000313" key="4">
    <source>
        <dbReference type="EMBL" id="GLJ96101.1"/>
    </source>
</evidence>
<evidence type="ECO:0000313" key="5">
    <source>
        <dbReference type="Proteomes" id="UP001142291"/>
    </source>
</evidence>
<dbReference type="EMBL" id="BSER01000009">
    <property type="protein sequence ID" value="GLJ96101.1"/>
    <property type="molecule type" value="Genomic_DNA"/>
</dbReference>
<reference evidence="4" key="1">
    <citation type="journal article" date="2014" name="Int. J. Syst. Evol. Microbiol.">
        <title>Complete genome sequence of Corynebacterium casei LMG S-19264T (=DSM 44701T), isolated from a smear-ripened cheese.</title>
        <authorList>
            <consortium name="US DOE Joint Genome Institute (JGI-PGF)"/>
            <person name="Walter F."/>
            <person name="Albersmeier A."/>
            <person name="Kalinowski J."/>
            <person name="Ruckert C."/>
        </authorList>
    </citation>
    <scope>NUCLEOTIDE SEQUENCE</scope>
    <source>
        <strain evidence="4">VKM Ac-1940</strain>
    </source>
</reference>